<dbReference type="Proteomes" id="UP000036403">
    <property type="component" value="Unassembled WGS sequence"/>
</dbReference>
<dbReference type="PaxDb" id="67767-A0A0J7NGU2"/>
<dbReference type="Pfam" id="PF23055">
    <property type="entry name" value="DUF7041"/>
    <property type="match status" value="1"/>
</dbReference>
<dbReference type="PANTHER" id="PTHR33327">
    <property type="entry name" value="ENDONUCLEASE"/>
    <property type="match status" value="1"/>
</dbReference>
<dbReference type="PANTHER" id="PTHR33327:SF3">
    <property type="entry name" value="RNA-DIRECTED DNA POLYMERASE"/>
    <property type="match status" value="1"/>
</dbReference>
<keyword evidence="3" id="KW-1185">Reference proteome</keyword>
<dbReference type="InterPro" id="IPR055469">
    <property type="entry name" value="DUF7041"/>
</dbReference>
<accession>A0A0J7NGU2</accession>
<organism evidence="2 3">
    <name type="scientific">Lasius niger</name>
    <name type="common">Black garden ant</name>
    <dbReference type="NCBI Taxonomy" id="67767"/>
    <lineage>
        <taxon>Eukaryota</taxon>
        <taxon>Metazoa</taxon>
        <taxon>Ecdysozoa</taxon>
        <taxon>Arthropoda</taxon>
        <taxon>Hexapoda</taxon>
        <taxon>Insecta</taxon>
        <taxon>Pterygota</taxon>
        <taxon>Neoptera</taxon>
        <taxon>Endopterygota</taxon>
        <taxon>Hymenoptera</taxon>
        <taxon>Apocrita</taxon>
        <taxon>Aculeata</taxon>
        <taxon>Formicoidea</taxon>
        <taxon>Formicidae</taxon>
        <taxon>Formicinae</taxon>
        <taxon>Lasius</taxon>
        <taxon>Lasius</taxon>
    </lineage>
</organism>
<evidence type="ECO:0000259" key="1">
    <source>
        <dbReference type="Pfam" id="PF23055"/>
    </source>
</evidence>
<dbReference type="EMBL" id="LBMM01005178">
    <property type="protein sequence ID" value="KMQ91745.1"/>
    <property type="molecule type" value="Genomic_DNA"/>
</dbReference>
<dbReference type="OrthoDB" id="7614231at2759"/>
<proteinExistence type="predicted"/>
<protein>
    <recommendedName>
        <fullName evidence="1">DUF7041 domain-containing protein</fullName>
    </recommendedName>
</protein>
<evidence type="ECO:0000313" key="3">
    <source>
        <dbReference type="Proteomes" id="UP000036403"/>
    </source>
</evidence>
<sequence length="137" mass="16000">MPKPQYSHKFRDAWLKDENLKDWLIAVPSTAEPKHAREIEDIITHPPTHQKYETIKRVLVQRLSISQEQRIRQLLEHEELGDRKPSQFLRHLSTLAGTTVPDDLLQTLWLGRLPTQMQAILATRNHDKLEDVAEQAD</sequence>
<comment type="caution">
    <text evidence="2">The sequence shown here is derived from an EMBL/GenBank/DDBJ whole genome shotgun (WGS) entry which is preliminary data.</text>
</comment>
<dbReference type="AlphaFoldDB" id="A0A0J7NGU2"/>
<evidence type="ECO:0000313" key="2">
    <source>
        <dbReference type="EMBL" id="KMQ91745.1"/>
    </source>
</evidence>
<dbReference type="STRING" id="67767.A0A0J7NGU2"/>
<name>A0A0J7NGU2_LASNI</name>
<feature type="domain" description="DUF7041" evidence="1">
    <location>
        <begin position="31"/>
        <end position="76"/>
    </location>
</feature>
<gene>
    <name evidence="2" type="ORF">RF55_8347</name>
</gene>
<reference evidence="2 3" key="1">
    <citation type="submission" date="2015-04" db="EMBL/GenBank/DDBJ databases">
        <title>Lasius niger genome sequencing.</title>
        <authorList>
            <person name="Konorov E.A."/>
            <person name="Nikitin M.A."/>
            <person name="Kirill M.V."/>
            <person name="Chang P."/>
        </authorList>
    </citation>
    <scope>NUCLEOTIDE SEQUENCE [LARGE SCALE GENOMIC DNA]</scope>
    <source>
        <tissue evidence="2">Whole</tissue>
    </source>
</reference>